<feature type="domain" description="HAMP" evidence="12">
    <location>
        <begin position="322"/>
        <end position="375"/>
    </location>
</feature>
<evidence type="ECO:0000313" key="15">
    <source>
        <dbReference type="Proteomes" id="UP000004671"/>
    </source>
</evidence>
<dbReference type="Proteomes" id="UP000183868">
    <property type="component" value="Chromosome"/>
</dbReference>
<dbReference type="InterPro" id="IPR033479">
    <property type="entry name" value="dCache_1"/>
</dbReference>
<dbReference type="eggNOG" id="COG0840">
    <property type="taxonomic scope" value="Bacteria"/>
</dbReference>
<dbReference type="EMBL" id="CP018099">
    <property type="protein sequence ID" value="APF17732.1"/>
    <property type="molecule type" value="Genomic_DNA"/>
</dbReference>
<evidence type="ECO:0000256" key="7">
    <source>
        <dbReference type="ARBA" id="ARBA00023224"/>
    </source>
</evidence>
<dbReference type="STRING" id="880073.Cabys_981"/>
<reference evidence="14 15" key="1">
    <citation type="submission" date="2011-09" db="EMBL/GenBank/DDBJ databases">
        <title>The permanent draft genome of Caldithrix abyssi DSM 13497.</title>
        <authorList>
            <consortium name="US DOE Joint Genome Institute (JGI-PGF)"/>
            <person name="Lucas S."/>
            <person name="Han J."/>
            <person name="Lapidus A."/>
            <person name="Bruce D."/>
            <person name="Goodwin L."/>
            <person name="Pitluck S."/>
            <person name="Peters L."/>
            <person name="Kyrpides N."/>
            <person name="Mavromatis K."/>
            <person name="Ivanova N."/>
            <person name="Mikhailova N."/>
            <person name="Chertkov O."/>
            <person name="Detter J.C."/>
            <person name="Tapia R."/>
            <person name="Han C."/>
            <person name="Land M."/>
            <person name="Hauser L."/>
            <person name="Markowitz V."/>
            <person name="Cheng J.-F."/>
            <person name="Hugenholtz P."/>
            <person name="Woyke T."/>
            <person name="Wu D."/>
            <person name="Spring S."/>
            <person name="Brambilla E."/>
            <person name="Klenk H.-P."/>
            <person name="Eisen J.A."/>
        </authorList>
    </citation>
    <scope>NUCLEOTIDE SEQUENCE [LARGE SCALE GENOMIC DNA]</scope>
    <source>
        <strain evidence="14 15">DSM 13497</strain>
    </source>
</reference>
<evidence type="ECO:0000256" key="2">
    <source>
        <dbReference type="ARBA" id="ARBA00022475"/>
    </source>
</evidence>
<dbReference type="CDD" id="cd11386">
    <property type="entry name" value="MCP_signal"/>
    <property type="match status" value="1"/>
</dbReference>
<feature type="transmembrane region" description="Helical" evidence="10">
    <location>
        <begin position="12"/>
        <end position="36"/>
    </location>
</feature>
<dbReference type="HOGENOM" id="CLU_000445_107_19_0"/>
<dbReference type="PROSITE" id="PS50885">
    <property type="entry name" value="HAMP"/>
    <property type="match status" value="1"/>
</dbReference>
<evidence type="ECO:0000256" key="3">
    <source>
        <dbReference type="ARBA" id="ARBA00022500"/>
    </source>
</evidence>
<evidence type="ECO:0000256" key="10">
    <source>
        <dbReference type="SAM" id="Phobius"/>
    </source>
</evidence>
<evidence type="ECO:0000256" key="1">
    <source>
        <dbReference type="ARBA" id="ARBA00004651"/>
    </source>
</evidence>
<evidence type="ECO:0000256" key="4">
    <source>
        <dbReference type="ARBA" id="ARBA00022692"/>
    </source>
</evidence>
<dbReference type="OrthoDB" id="9765776at2"/>
<dbReference type="GO" id="GO:0006935">
    <property type="term" value="P:chemotaxis"/>
    <property type="evidence" value="ECO:0007669"/>
    <property type="project" value="UniProtKB-KW"/>
</dbReference>
<dbReference type="RefSeq" id="WP_006928989.1">
    <property type="nucleotide sequence ID" value="NZ_CM001402.1"/>
</dbReference>
<proteinExistence type="inferred from homology"/>
<dbReference type="PANTHER" id="PTHR32089">
    <property type="entry name" value="METHYL-ACCEPTING CHEMOTAXIS PROTEIN MCPB"/>
    <property type="match status" value="1"/>
</dbReference>
<keyword evidence="7 9" id="KW-0807">Transducer</keyword>
<dbReference type="PROSITE" id="PS51257">
    <property type="entry name" value="PROKAR_LIPOPROTEIN"/>
    <property type="match status" value="1"/>
</dbReference>
<name>H1XW39_CALAY</name>
<keyword evidence="4 10" id="KW-0812">Transmembrane</keyword>
<dbReference type="PRINTS" id="PR00260">
    <property type="entry name" value="CHEMTRNSDUCR"/>
</dbReference>
<dbReference type="GO" id="GO:0004888">
    <property type="term" value="F:transmembrane signaling receptor activity"/>
    <property type="evidence" value="ECO:0007669"/>
    <property type="project" value="InterPro"/>
</dbReference>
<keyword evidence="3" id="KW-0145">Chemotaxis</keyword>
<evidence type="ECO:0000256" key="9">
    <source>
        <dbReference type="PROSITE-ProRule" id="PRU00284"/>
    </source>
</evidence>
<reference evidence="13 16" key="2">
    <citation type="submission" date="2016-11" db="EMBL/GenBank/DDBJ databases">
        <title>Genomic analysis of Caldithrix abyssi and proposal of a novel bacterial phylum Caldithrichaeota.</title>
        <authorList>
            <person name="Kublanov I."/>
            <person name="Sigalova O."/>
            <person name="Gavrilov S."/>
            <person name="Lebedinsky A."/>
            <person name="Ivanova N."/>
            <person name="Daum C."/>
            <person name="Reddy T."/>
            <person name="Klenk H.P."/>
            <person name="Goker M."/>
            <person name="Reva O."/>
            <person name="Miroshnichenko M."/>
            <person name="Kyprides N."/>
            <person name="Woyke T."/>
            <person name="Gelfand M."/>
        </authorList>
    </citation>
    <scope>NUCLEOTIDE SEQUENCE [LARGE SCALE GENOMIC DNA]</scope>
    <source>
        <strain evidence="13 16">LF13</strain>
    </source>
</reference>
<protein>
    <submittedName>
        <fullName evidence="13">Methyl-accepting chemotaxis protein</fullName>
    </submittedName>
    <submittedName>
        <fullName evidence="14">Methyl-accepting chemotaxis sensory transducer</fullName>
    </submittedName>
</protein>
<comment type="subcellular location">
    <subcellularLocation>
        <location evidence="1">Cell membrane</location>
        <topology evidence="1">Multi-pass membrane protein</topology>
    </subcellularLocation>
</comment>
<dbReference type="Proteomes" id="UP000004671">
    <property type="component" value="Chromosome"/>
</dbReference>
<comment type="similarity">
    <text evidence="8">Belongs to the methyl-accepting chemotaxis (MCP) protein family.</text>
</comment>
<dbReference type="Pfam" id="PF02743">
    <property type="entry name" value="dCache_1"/>
    <property type="match status" value="1"/>
</dbReference>
<dbReference type="InParanoid" id="H1XW39"/>
<dbReference type="Pfam" id="PF00672">
    <property type="entry name" value="HAMP"/>
    <property type="match status" value="1"/>
</dbReference>
<dbReference type="PaxDb" id="880073-Calab_2201"/>
<evidence type="ECO:0000256" key="6">
    <source>
        <dbReference type="ARBA" id="ARBA00023136"/>
    </source>
</evidence>
<keyword evidence="2" id="KW-1003">Cell membrane</keyword>
<dbReference type="KEGG" id="caby:Cabys_981"/>
<dbReference type="InterPro" id="IPR003660">
    <property type="entry name" value="HAMP_dom"/>
</dbReference>
<feature type="domain" description="Methyl-accepting transducer" evidence="11">
    <location>
        <begin position="380"/>
        <end position="616"/>
    </location>
</feature>
<dbReference type="Gene3D" id="3.30.450.20">
    <property type="entry name" value="PAS domain"/>
    <property type="match status" value="1"/>
</dbReference>
<dbReference type="EMBL" id="CM001402">
    <property type="protein sequence ID" value="EHO41811.1"/>
    <property type="molecule type" value="Genomic_DNA"/>
</dbReference>
<keyword evidence="5 10" id="KW-1133">Transmembrane helix</keyword>
<dbReference type="Pfam" id="PF00015">
    <property type="entry name" value="MCPsignal"/>
    <property type="match status" value="1"/>
</dbReference>
<gene>
    <name evidence="13" type="ORF">Cabys_981</name>
    <name evidence="14" type="ORF">Calab_2201</name>
</gene>
<dbReference type="AlphaFoldDB" id="H1XW39"/>
<dbReference type="SMART" id="SM00283">
    <property type="entry name" value="MA"/>
    <property type="match status" value="1"/>
</dbReference>
<evidence type="ECO:0000313" key="14">
    <source>
        <dbReference type="EMBL" id="EHO41811.1"/>
    </source>
</evidence>
<dbReference type="Gene3D" id="1.10.287.950">
    <property type="entry name" value="Methyl-accepting chemotaxis protein"/>
    <property type="match status" value="1"/>
</dbReference>
<evidence type="ECO:0000256" key="5">
    <source>
        <dbReference type="ARBA" id="ARBA00022989"/>
    </source>
</evidence>
<dbReference type="InterPro" id="IPR004089">
    <property type="entry name" value="MCPsignal_dom"/>
</dbReference>
<feature type="transmembrane region" description="Helical" evidence="10">
    <location>
        <begin position="298"/>
        <end position="320"/>
    </location>
</feature>
<evidence type="ECO:0000256" key="8">
    <source>
        <dbReference type="ARBA" id="ARBA00029447"/>
    </source>
</evidence>
<accession>H1XW39</accession>
<evidence type="ECO:0000313" key="13">
    <source>
        <dbReference type="EMBL" id="APF17732.1"/>
    </source>
</evidence>
<dbReference type="GO" id="GO:0005886">
    <property type="term" value="C:plasma membrane"/>
    <property type="evidence" value="ECO:0007669"/>
    <property type="project" value="UniProtKB-SubCell"/>
</dbReference>
<evidence type="ECO:0000313" key="16">
    <source>
        <dbReference type="Proteomes" id="UP000183868"/>
    </source>
</evidence>
<keyword evidence="6 10" id="KW-0472">Membrane</keyword>
<dbReference type="PROSITE" id="PS50111">
    <property type="entry name" value="CHEMOTAXIS_TRANSDUC_2"/>
    <property type="match status" value="1"/>
</dbReference>
<evidence type="ECO:0000259" key="12">
    <source>
        <dbReference type="PROSITE" id="PS50885"/>
    </source>
</evidence>
<evidence type="ECO:0000259" key="11">
    <source>
        <dbReference type="PROSITE" id="PS50111"/>
    </source>
</evidence>
<dbReference type="PANTHER" id="PTHR32089:SF112">
    <property type="entry name" value="LYSOZYME-LIKE PROTEIN-RELATED"/>
    <property type="match status" value="1"/>
</dbReference>
<dbReference type="SUPFAM" id="SSF58104">
    <property type="entry name" value="Methyl-accepting chemotaxis protein (MCP) signaling domain"/>
    <property type="match status" value="1"/>
</dbReference>
<dbReference type="GO" id="GO:0007165">
    <property type="term" value="P:signal transduction"/>
    <property type="evidence" value="ECO:0007669"/>
    <property type="project" value="UniProtKB-KW"/>
</dbReference>
<organism evidence="14 15">
    <name type="scientific">Caldithrix abyssi DSM 13497</name>
    <dbReference type="NCBI Taxonomy" id="880073"/>
    <lineage>
        <taxon>Bacteria</taxon>
        <taxon>Pseudomonadati</taxon>
        <taxon>Calditrichota</taxon>
        <taxon>Calditrichia</taxon>
        <taxon>Calditrichales</taxon>
        <taxon>Calditrichaceae</taxon>
        <taxon>Caldithrix</taxon>
    </lineage>
</organism>
<keyword evidence="15" id="KW-1185">Reference proteome</keyword>
<dbReference type="InterPro" id="IPR004090">
    <property type="entry name" value="Chemotax_Me-accpt_rcpt"/>
</dbReference>
<sequence length="653" mass="72304" precursor="true">MFKLFKRSFKAQLISSMVGILFIPIIFGCIFTYRYFANDHKNETQIELKWLSDTKKDLIEDFLKSHITYLNLLAANSDIVKTFSKATQLNSAQKNRINRIIAHITNRENINVSFIESTTGAIFYQSKPQNDFNKSVYEASFSDSPLSEAVQNATQSKKLSMSDFRYDPFANEPVLFMALPVLNNRREVLGVIALQIPQKSIDQILQRGLSLKPTLQVYLVDKNGNVLSTAGSQKQGLSIKISQFTNFNTCTRIFDFAQRDAFACASPVSFAAFSSGQFKWIVVSQILYDQFSAPLRNLIIFFIILCTFLLLFGAAAAYAVGSRVSRSIESVISDIQQITTGNLNADIKVIDGEHEIGKLTYSLKNFVDQLKAQLRDLLENINVISSSSSEISATIAQITASSSETATAISQTASSSEEVSQLATSFNEKAKESLKVGEKAVEITNQGTEAFNQINQGIQEVKKQMDQVSAMVIDLSKQSQTIGEITAAVKEIAEQSNILAINASIEATKAGEYGKGFAVVANEVRNLADQSKKSTQQIQNILDTIQESISKTVLQVEQTNKTIDGSVDFVQKAYHSMTNLSSSIESLITVLSEISDFSREQLVGTSQIKEAMENIKEATTQNLDGMHQLEEVIEDLKKTSENLKSIISIYQLS</sequence>